<proteinExistence type="predicted"/>
<feature type="compositionally biased region" description="Polar residues" evidence="1">
    <location>
        <begin position="93"/>
        <end position="102"/>
    </location>
</feature>
<dbReference type="RefSeq" id="WP_286278465.1">
    <property type="nucleotide sequence ID" value="NZ_AP027731.1"/>
</dbReference>
<organism evidence="3 4">
    <name type="scientific">Naasia aerilata</name>
    <dbReference type="NCBI Taxonomy" id="1162966"/>
    <lineage>
        <taxon>Bacteria</taxon>
        <taxon>Bacillati</taxon>
        <taxon>Actinomycetota</taxon>
        <taxon>Actinomycetes</taxon>
        <taxon>Micrococcales</taxon>
        <taxon>Microbacteriaceae</taxon>
        <taxon>Naasia</taxon>
    </lineage>
</organism>
<protein>
    <submittedName>
        <fullName evidence="3">Uncharacterized protein</fullName>
    </submittedName>
</protein>
<dbReference type="InterPro" id="IPR046124">
    <property type="entry name" value="DUF6121"/>
</dbReference>
<gene>
    <name evidence="3" type="ORF">GCM10025866_09840</name>
</gene>
<feature type="region of interest" description="Disordered" evidence="1">
    <location>
        <begin position="76"/>
        <end position="102"/>
    </location>
</feature>
<reference evidence="4" key="1">
    <citation type="journal article" date="2019" name="Int. J. Syst. Evol. Microbiol.">
        <title>The Global Catalogue of Microorganisms (GCM) 10K type strain sequencing project: providing services to taxonomists for standard genome sequencing and annotation.</title>
        <authorList>
            <consortium name="The Broad Institute Genomics Platform"/>
            <consortium name="The Broad Institute Genome Sequencing Center for Infectious Disease"/>
            <person name="Wu L."/>
            <person name="Ma J."/>
        </authorList>
    </citation>
    <scope>NUCLEOTIDE SEQUENCE [LARGE SCALE GENOMIC DNA]</scope>
    <source>
        <strain evidence="4">NBRC 108725</strain>
    </source>
</reference>
<evidence type="ECO:0000256" key="1">
    <source>
        <dbReference type="SAM" id="MobiDB-lite"/>
    </source>
</evidence>
<dbReference type="Proteomes" id="UP001321498">
    <property type="component" value="Chromosome"/>
</dbReference>
<feature type="transmembrane region" description="Helical" evidence="2">
    <location>
        <begin position="50"/>
        <end position="72"/>
    </location>
</feature>
<sequence length="102" mass="10360">MSAGQRRPRPRLLLLAALTAVAWVAVVIAVWGILSLLLDLDVIPQGDAGPLLGPVMVGLAAIALLLLVLRIVRTGSGPASPSSAPPRPCTWCCSSSAGSATP</sequence>
<name>A0ABN6XN92_9MICO</name>
<dbReference type="EMBL" id="AP027731">
    <property type="protein sequence ID" value="BDZ45075.1"/>
    <property type="molecule type" value="Genomic_DNA"/>
</dbReference>
<evidence type="ECO:0000313" key="3">
    <source>
        <dbReference type="EMBL" id="BDZ45075.1"/>
    </source>
</evidence>
<feature type="transmembrane region" description="Helical" evidence="2">
    <location>
        <begin position="12"/>
        <end position="38"/>
    </location>
</feature>
<keyword evidence="4" id="KW-1185">Reference proteome</keyword>
<keyword evidence="2" id="KW-0472">Membrane</keyword>
<dbReference type="Pfam" id="PF19616">
    <property type="entry name" value="DUF6121"/>
    <property type="match status" value="1"/>
</dbReference>
<evidence type="ECO:0000313" key="4">
    <source>
        <dbReference type="Proteomes" id="UP001321498"/>
    </source>
</evidence>
<keyword evidence="2" id="KW-0812">Transmembrane</keyword>
<accession>A0ABN6XN92</accession>
<keyword evidence="2" id="KW-1133">Transmembrane helix</keyword>
<evidence type="ECO:0000256" key="2">
    <source>
        <dbReference type="SAM" id="Phobius"/>
    </source>
</evidence>